<organism evidence="1 2">
    <name type="scientific">Coemansia aciculifera</name>
    <dbReference type="NCBI Taxonomy" id="417176"/>
    <lineage>
        <taxon>Eukaryota</taxon>
        <taxon>Fungi</taxon>
        <taxon>Fungi incertae sedis</taxon>
        <taxon>Zoopagomycota</taxon>
        <taxon>Kickxellomycotina</taxon>
        <taxon>Kickxellomycetes</taxon>
        <taxon>Kickxellales</taxon>
        <taxon>Kickxellaceae</taxon>
        <taxon>Coemansia</taxon>
    </lineage>
</organism>
<evidence type="ECO:0000313" key="2">
    <source>
        <dbReference type="Proteomes" id="UP001139981"/>
    </source>
</evidence>
<keyword evidence="2" id="KW-1185">Reference proteome</keyword>
<feature type="non-terminal residue" evidence="1">
    <location>
        <position position="299"/>
    </location>
</feature>
<reference evidence="1" key="1">
    <citation type="submission" date="2022-07" db="EMBL/GenBank/DDBJ databases">
        <title>Phylogenomic reconstructions and comparative analyses of Kickxellomycotina fungi.</title>
        <authorList>
            <person name="Reynolds N.K."/>
            <person name="Stajich J.E."/>
            <person name="Barry K."/>
            <person name="Grigoriev I.V."/>
            <person name="Crous P."/>
            <person name="Smith M.E."/>
        </authorList>
    </citation>
    <scope>NUCLEOTIDE SEQUENCE</scope>
    <source>
        <strain evidence="1">CBS 190363</strain>
    </source>
</reference>
<comment type="caution">
    <text evidence="1">The sequence shown here is derived from an EMBL/GenBank/DDBJ whole genome shotgun (WGS) entry which is preliminary data.</text>
</comment>
<gene>
    <name evidence="1" type="ORF">IWW38_002213</name>
</gene>
<proteinExistence type="predicted"/>
<dbReference type="Proteomes" id="UP001139981">
    <property type="component" value="Unassembled WGS sequence"/>
</dbReference>
<protein>
    <submittedName>
        <fullName evidence="1">Uncharacterized protein</fullName>
    </submittedName>
</protein>
<name>A0ACC1M5P9_9FUNG</name>
<accession>A0ACC1M5P9</accession>
<evidence type="ECO:0000313" key="1">
    <source>
        <dbReference type="EMBL" id="KAJ2895759.1"/>
    </source>
</evidence>
<sequence length="299" mass="33331">MFTDKHLEIFQRDGCVVVPDFLLPKQVSALRQRTHELLLSFDPSNHPLTTFSTGQRDQHQPGMHIGDQYYFDSADKASFFLDEGALDGHKGRLTVDPHCAINKIGHGLHLVESLYADITHSDKVKEIANKLGYQDPRVLGSMVVCKQPIIGGAIPWHQDSTFIFTQPLSACGFWIALEDSTLENGCLEYIPGSHLTTSVARRFIRKTDNSGTDLVKLTRNGNIGESISEPLSYDGGTFLQVAAGSLVLINGQVLHRSSHNHSNKSRWAYTFHIVEGTAEYDKLNWQQMPDDAGLPKLYL</sequence>
<dbReference type="EMBL" id="JANBVB010000259">
    <property type="protein sequence ID" value="KAJ2895759.1"/>
    <property type="molecule type" value="Genomic_DNA"/>
</dbReference>